<dbReference type="OrthoDB" id="47603at2"/>
<dbReference type="SUPFAM" id="SSF82004">
    <property type="entry name" value="N-utilization substance G protein NusG, insert domain"/>
    <property type="match status" value="1"/>
</dbReference>
<organism evidence="2 3">
    <name type="scientific">Christensenella hongkongensis</name>
    <dbReference type="NCBI Taxonomy" id="270498"/>
    <lineage>
        <taxon>Bacteria</taxon>
        <taxon>Bacillati</taxon>
        <taxon>Bacillota</taxon>
        <taxon>Clostridia</taxon>
        <taxon>Christensenellales</taxon>
        <taxon>Christensenellaceae</taxon>
        <taxon>Christensenella</taxon>
    </lineage>
</organism>
<dbReference type="STRING" id="270498.CHK_1492"/>
<keyword evidence="1" id="KW-1133">Transmembrane helix</keyword>
<keyword evidence="1" id="KW-0472">Membrane</keyword>
<gene>
    <name evidence="2" type="ORF">CHK_1492</name>
</gene>
<dbReference type="EMBL" id="LAYJ01000088">
    <property type="protein sequence ID" value="KKI51105.1"/>
    <property type="molecule type" value="Genomic_DNA"/>
</dbReference>
<keyword evidence="1" id="KW-0812">Transmembrane</keyword>
<feature type="transmembrane region" description="Helical" evidence="1">
    <location>
        <begin position="12"/>
        <end position="29"/>
    </location>
</feature>
<sequence>MQKKLIQKSDIIFTVVIVAAVLLIWFFMLPTGKGHDVEIRRNGELIATLPLTEDTTYEVSGEYKNVFEIKNGEVRIIETDCPNHQCEKAGSISHTGQSIVCAPNGVSATITGGEADIDAVTG</sequence>
<dbReference type="Pfam" id="PF07009">
    <property type="entry name" value="NusG_II"/>
    <property type="match status" value="1"/>
</dbReference>
<name>A0A0M2NLI7_9FIRM</name>
<keyword evidence="3" id="KW-1185">Reference proteome</keyword>
<accession>A0A0M2NLI7</accession>
<reference evidence="2 3" key="1">
    <citation type="submission" date="2015-04" db="EMBL/GenBank/DDBJ databases">
        <title>Draft genome sequence of bacteremic isolate Catabacter hongkongensis type strain HKU16T.</title>
        <authorList>
            <person name="Lau S.K."/>
            <person name="Teng J.L."/>
            <person name="Huang Y."/>
            <person name="Curreem S.O."/>
            <person name="Tsui S.K."/>
            <person name="Woo P.C."/>
        </authorList>
    </citation>
    <scope>NUCLEOTIDE SEQUENCE [LARGE SCALE GENOMIC DNA]</scope>
    <source>
        <strain evidence="2 3">HKU16</strain>
    </source>
</reference>
<evidence type="ECO:0000313" key="2">
    <source>
        <dbReference type="EMBL" id="KKI51105.1"/>
    </source>
</evidence>
<proteinExistence type="predicted"/>
<dbReference type="Proteomes" id="UP000034076">
    <property type="component" value="Unassembled WGS sequence"/>
</dbReference>
<evidence type="ECO:0000313" key="3">
    <source>
        <dbReference type="Proteomes" id="UP000034076"/>
    </source>
</evidence>
<dbReference type="AlphaFoldDB" id="A0A0M2NLI7"/>
<dbReference type="InterPro" id="IPR038690">
    <property type="entry name" value="NusG_2_sf"/>
</dbReference>
<evidence type="ECO:0000256" key="1">
    <source>
        <dbReference type="SAM" id="Phobius"/>
    </source>
</evidence>
<protein>
    <submittedName>
        <fullName evidence="2">Uncharacterized protein</fullName>
    </submittedName>
</protein>
<dbReference type="CDD" id="cd09910">
    <property type="entry name" value="NGN-insert_like"/>
    <property type="match status" value="1"/>
</dbReference>
<dbReference type="RefSeq" id="WP_052740441.1">
    <property type="nucleotide sequence ID" value="NZ_LAYJ01000088.1"/>
</dbReference>
<dbReference type="Gene3D" id="2.60.320.10">
    <property type="entry name" value="N-utilization substance G protein NusG, insert domain"/>
    <property type="match status" value="1"/>
</dbReference>
<comment type="caution">
    <text evidence="2">The sequence shown here is derived from an EMBL/GenBank/DDBJ whole genome shotgun (WGS) entry which is preliminary data.</text>
</comment>